<dbReference type="PANTHER" id="PTHR23327">
    <property type="entry name" value="RING FINGER PROTEIN 127"/>
    <property type="match status" value="1"/>
</dbReference>
<dbReference type="InterPro" id="IPR015947">
    <property type="entry name" value="PUA-like_sf"/>
</dbReference>
<keyword evidence="4" id="KW-1185">Reference proteome</keyword>
<protein>
    <recommendedName>
        <fullName evidence="2">Lon N-terminal domain-containing protein</fullName>
    </recommendedName>
</protein>
<feature type="transmembrane region" description="Helical" evidence="1">
    <location>
        <begin position="142"/>
        <end position="159"/>
    </location>
</feature>
<dbReference type="Proteomes" id="UP001237642">
    <property type="component" value="Unassembled WGS sequence"/>
</dbReference>
<reference evidence="3" key="1">
    <citation type="submission" date="2023-02" db="EMBL/GenBank/DDBJ databases">
        <title>Genome of toxic invasive species Heracleum sosnowskyi carries increased number of genes despite the absence of recent whole-genome duplications.</title>
        <authorList>
            <person name="Schelkunov M."/>
            <person name="Shtratnikova V."/>
            <person name="Makarenko M."/>
            <person name="Klepikova A."/>
            <person name="Omelchenko D."/>
            <person name="Novikova G."/>
            <person name="Obukhova E."/>
            <person name="Bogdanov V."/>
            <person name="Penin A."/>
            <person name="Logacheva M."/>
        </authorList>
    </citation>
    <scope>NUCLEOTIDE SEQUENCE</scope>
    <source>
        <strain evidence="3">Hsosn_3</strain>
        <tissue evidence="3">Leaf</tissue>
    </source>
</reference>
<accession>A0AAD8MVZ1</accession>
<dbReference type="Gene3D" id="2.30.130.40">
    <property type="entry name" value="LON domain-like"/>
    <property type="match status" value="1"/>
</dbReference>
<dbReference type="InterPro" id="IPR046336">
    <property type="entry name" value="Lon_prtase_N_sf"/>
</dbReference>
<dbReference type="SUPFAM" id="SSF88697">
    <property type="entry name" value="PUA domain-like"/>
    <property type="match status" value="1"/>
</dbReference>
<dbReference type="EMBL" id="JAUIZM010000005">
    <property type="protein sequence ID" value="KAK1385758.1"/>
    <property type="molecule type" value="Genomic_DNA"/>
</dbReference>
<name>A0AAD8MVZ1_9APIA</name>
<proteinExistence type="predicted"/>
<dbReference type="PANTHER" id="PTHR23327:SF42">
    <property type="entry name" value="LON PEPTIDASE N-TERMINAL DOMAIN AND RING FINGER PROTEIN C14F5.10C"/>
    <property type="match status" value="1"/>
</dbReference>
<keyword evidence="1" id="KW-0812">Transmembrane</keyword>
<dbReference type="Pfam" id="PF02190">
    <property type="entry name" value="LON_substr_bdg"/>
    <property type="match status" value="1"/>
</dbReference>
<gene>
    <name evidence="3" type="ORF">POM88_023493</name>
</gene>
<dbReference type="GO" id="GO:0061630">
    <property type="term" value="F:ubiquitin protein ligase activity"/>
    <property type="evidence" value="ECO:0007669"/>
    <property type="project" value="TreeGrafter"/>
</dbReference>
<dbReference type="AlphaFoldDB" id="A0AAD8MVZ1"/>
<keyword evidence="1" id="KW-0472">Membrane</keyword>
<reference evidence="3" key="2">
    <citation type="submission" date="2023-05" db="EMBL/GenBank/DDBJ databases">
        <authorList>
            <person name="Schelkunov M.I."/>
        </authorList>
    </citation>
    <scope>NUCLEOTIDE SEQUENCE</scope>
    <source>
        <strain evidence="3">Hsosn_3</strain>
        <tissue evidence="3">Leaf</tissue>
    </source>
</reference>
<sequence length="170" mass="19286">MVITLQVRRIMEGNRRMGMVITDPTTGLVADFACEVEITECEPLSDGRFFLEVESRRRFRILNHWDQDGYRVAEIEWVQDVCPAEGTREKAEIEAHVGSVNDLAFCFPNKQLCVVTCEEDRCYSCPTFIAAVSRIQVVSNSLGTFAMLLVLLLGGFIVAKGRLLRILYYL</sequence>
<evidence type="ECO:0000259" key="2">
    <source>
        <dbReference type="Pfam" id="PF02190"/>
    </source>
</evidence>
<evidence type="ECO:0000313" key="4">
    <source>
        <dbReference type="Proteomes" id="UP001237642"/>
    </source>
</evidence>
<organism evidence="3 4">
    <name type="scientific">Heracleum sosnowskyi</name>
    <dbReference type="NCBI Taxonomy" id="360622"/>
    <lineage>
        <taxon>Eukaryota</taxon>
        <taxon>Viridiplantae</taxon>
        <taxon>Streptophyta</taxon>
        <taxon>Embryophyta</taxon>
        <taxon>Tracheophyta</taxon>
        <taxon>Spermatophyta</taxon>
        <taxon>Magnoliopsida</taxon>
        <taxon>eudicotyledons</taxon>
        <taxon>Gunneridae</taxon>
        <taxon>Pentapetalae</taxon>
        <taxon>asterids</taxon>
        <taxon>campanulids</taxon>
        <taxon>Apiales</taxon>
        <taxon>Apiaceae</taxon>
        <taxon>Apioideae</taxon>
        <taxon>apioid superclade</taxon>
        <taxon>Tordylieae</taxon>
        <taxon>Tordyliinae</taxon>
        <taxon>Heracleum</taxon>
    </lineage>
</organism>
<feature type="domain" description="Lon N-terminal" evidence="2">
    <location>
        <begin position="7"/>
        <end position="95"/>
    </location>
</feature>
<evidence type="ECO:0000256" key="1">
    <source>
        <dbReference type="SAM" id="Phobius"/>
    </source>
</evidence>
<keyword evidence="1" id="KW-1133">Transmembrane helix</keyword>
<comment type="caution">
    <text evidence="3">The sequence shown here is derived from an EMBL/GenBank/DDBJ whole genome shotgun (WGS) entry which is preliminary data.</text>
</comment>
<evidence type="ECO:0000313" key="3">
    <source>
        <dbReference type="EMBL" id="KAK1385758.1"/>
    </source>
</evidence>
<dbReference type="InterPro" id="IPR003111">
    <property type="entry name" value="Lon_prtase_N"/>
</dbReference>